<proteinExistence type="predicted"/>
<keyword evidence="1" id="KW-0862">Zinc</keyword>
<evidence type="ECO:0000313" key="5">
    <source>
        <dbReference type="Proteomes" id="UP001610335"/>
    </source>
</evidence>
<dbReference type="PROSITE" id="PS50157">
    <property type="entry name" value="ZINC_FINGER_C2H2_2"/>
    <property type="match status" value="1"/>
</dbReference>
<feature type="compositionally biased region" description="Low complexity" evidence="2">
    <location>
        <begin position="130"/>
        <end position="160"/>
    </location>
</feature>
<feature type="region of interest" description="Disordered" evidence="2">
    <location>
        <begin position="127"/>
        <end position="170"/>
    </location>
</feature>
<evidence type="ECO:0000256" key="2">
    <source>
        <dbReference type="SAM" id="MobiDB-lite"/>
    </source>
</evidence>
<dbReference type="SUPFAM" id="SSF57667">
    <property type="entry name" value="beta-beta-alpha zinc fingers"/>
    <property type="match status" value="1"/>
</dbReference>
<keyword evidence="1" id="KW-0863">Zinc-finger</keyword>
<dbReference type="Proteomes" id="UP001610335">
    <property type="component" value="Unassembled WGS sequence"/>
</dbReference>
<organism evidence="4 5">
    <name type="scientific">Aspergillus cavernicola</name>
    <dbReference type="NCBI Taxonomy" id="176166"/>
    <lineage>
        <taxon>Eukaryota</taxon>
        <taxon>Fungi</taxon>
        <taxon>Dikarya</taxon>
        <taxon>Ascomycota</taxon>
        <taxon>Pezizomycotina</taxon>
        <taxon>Eurotiomycetes</taxon>
        <taxon>Eurotiomycetidae</taxon>
        <taxon>Eurotiales</taxon>
        <taxon>Aspergillaceae</taxon>
        <taxon>Aspergillus</taxon>
        <taxon>Aspergillus subgen. Nidulantes</taxon>
    </lineage>
</organism>
<comment type="caution">
    <text evidence="4">The sequence shown here is derived from an EMBL/GenBank/DDBJ whole genome shotgun (WGS) entry which is preliminary data.</text>
</comment>
<dbReference type="EMBL" id="JBFXLS010000039">
    <property type="protein sequence ID" value="KAL2825064.1"/>
    <property type="molecule type" value="Genomic_DNA"/>
</dbReference>
<sequence length="240" mass="26794">MATFENPYYSLPSSPFSETLWTNWNIDGSPVGSQDESEFKLDPNWQPPIYSLPEFYCLPLDNWSNQCTTPLSSFSPTDHSVSMGDFPSDRIHMTNWAPSLDTFTASVPSAVPIVSPCTPDLKIKFDPQDSSSQQSCSTFTSNHSSPSEPSEPSHTLPSPSISSVRSNAKANRVSKTPIRCWEHSCGGRAFSSLGNYERHLREKSGRAKSFACEQCGQRFTRSTAKNKHIRYGRCRVRPAR</sequence>
<accession>A0ABR4IBH6</accession>
<protein>
    <recommendedName>
        <fullName evidence="3">C2H2-type domain-containing protein</fullName>
    </recommendedName>
</protein>
<keyword evidence="5" id="KW-1185">Reference proteome</keyword>
<dbReference type="Gene3D" id="3.30.160.60">
    <property type="entry name" value="Classic Zinc Finger"/>
    <property type="match status" value="1"/>
</dbReference>
<keyword evidence="1" id="KW-0479">Metal-binding</keyword>
<evidence type="ECO:0000313" key="4">
    <source>
        <dbReference type="EMBL" id="KAL2825064.1"/>
    </source>
</evidence>
<dbReference type="InterPro" id="IPR036236">
    <property type="entry name" value="Znf_C2H2_sf"/>
</dbReference>
<name>A0ABR4IBH6_9EURO</name>
<gene>
    <name evidence="4" type="ORF">BDW59DRAFT_146762</name>
</gene>
<evidence type="ECO:0000259" key="3">
    <source>
        <dbReference type="PROSITE" id="PS50157"/>
    </source>
</evidence>
<dbReference type="InterPro" id="IPR013087">
    <property type="entry name" value="Znf_C2H2_type"/>
</dbReference>
<feature type="domain" description="C2H2-type" evidence="3">
    <location>
        <begin position="210"/>
        <end position="238"/>
    </location>
</feature>
<evidence type="ECO:0000256" key="1">
    <source>
        <dbReference type="PROSITE-ProRule" id="PRU00042"/>
    </source>
</evidence>
<reference evidence="4 5" key="1">
    <citation type="submission" date="2024-07" db="EMBL/GenBank/DDBJ databases">
        <title>Section-level genome sequencing and comparative genomics of Aspergillus sections Usti and Cavernicolus.</title>
        <authorList>
            <consortium name="Lawrence Berkeley National Laboratory"/>
            <person name="Nybo J.L."/>
            <person name="Vesth T.C."/>
            <person name="Theobald S."/>
            <person name="Frisvad J.C."/>
            <person name="Larsen T.O."/>
            <person name="Kjaerboelling I."/>
            <person name="Rothschild-Mancinelli K."/>
            <person name="Lyhne E.K."/>
            <person name="Kogle M.E."/>
            <person name="Barry K."/>
            <person name="Clum A."/>
            <person name="Na H."/>
            <person name="Ledsgaard L."/>
            <person name="Lin J."/>
            <person name="Lipzen A."/>
            <person name="Kuo A."/>
            <person name="Riley R."/>
            <person name="Mondo S."/>
            <person name="LaButti K."/>
            <person name="Haridas S."/>
            <person name="Pangalinan J."/>
            <person name="Salamov A.A."/>
            <person name="Simmons B.A."/>
            <person name="Magnuson J.K."/>
            <person name="Chen J."/>
            <person name="Drula E."/>
            <person name="Henrissat B."/>
            <person name="Wiebenga A."/>
            <person name="Lubbers R.J."/>
            <person name="Gomes A.C."/>
            <person name="Makela M.R."/>
            <person name="Stajich J."/>
            <person name="Grigoriev I.V."/>
            <person name="Mortensen U.H."/>
            <person name="De vries R.P."/>
            <person name="Baker S.E."/>
            <person name="Andersen M.R."/>
        </authorList>
    </citation>
    <scope>NUCLEOTIDE SEQUENCE [LARGE SCALE GENOMIC DNA]</scope>
    <source>
        <strain evidence="4 5">CBS 600.67</strain>
    </source>
</reference>